<reference evidence="8" key="1">
    <citation type="submission" date="2022-07" db="EMBL/GenBank/DDBJ databases">
        <title>Chromosome-level genome of Muraenolepis orangiensis.</title>
        <authorList>
            <person name="Kim J."/>
        </authorList>
    </citation>
    <scope>NUCLEOTIDE SEQUENCE</scope>
    <source>
        <strain evidence="8">KU_S4_2022</strain>
        <tissue evidence="8">Muscle</tissue>
    </source>
</reference>
<dbReference type="GO" id="GO:0005085">
    <property type="term" value="F:guanyl-nucleotide exchange factor activity"/>
    <property type="evidence" value="ECO:0007669"/>
    <property type="project" value="InterPro"/>
</dbReference>
<evidence type="ECO:0000256" key="3">
    <source>
        <dbReference type="ARBA" id="ARBA00004514"/>
    </source>
</evidence>
<dbReference type="GO" id="GO:0005739">
    <property type="term" value="C:mitochondrion"/>
    <property type="evidence" value="ECO:0007669"/>
    <property type="project" value="UniProtKB-SubCell"/>
</dbReference>
<protein>
    <submittedName>
        <fullName evidence="8">Uncharacterized protein</fullName>
    </submittedName>
</protein>
<dbReference type="Proteomes" id="UP001148018">
    <property type="component" value="Unassembled WGS sequence"/>
</dbReference>
<keyword evidence="4" id="KW-0963">Cytoplasm</keyword>
<dbReference type="AlphaFoldDB" id="A0A9Q0DB25"/>
<dbReference type="SMART" id="SM00185">
    <property type="entry name" value="ARM"/>
    <property type="match status" value="1"/>
</dbReference>
<organism evidence="8 9">
    <name type="scientific">Muraenolepis orangiensis</name>
    <name type="common">Patagonian moray cod</name>
    <dbReference type="NCBI Taxonomy" id="630683"/>
    <lineage>
        <taxon>Eukaryota</taxon>
        <taxon>Metazoa</taxon>
        <taxon>Chordata</taxon>
        <taxon>Craniata</taxon>
        <taxon>Vertebrata</taxon>
        <taxon>Euteleostomi</taxon>
        <taxon>Actinopterygii</taxon>
        <taxon>Neopterygii</taxon>
        <taxon>Teleostei</taxon>
        <taxon>Neoteleostei</taxon>
        <taxon>Acanthomorphata</taxon>
        <taxon>Zeiogadaria</taxon>
        <taxon>Gadariae</taxon>
        <taxon>Gadiformes</taxon>
        <taxon>Muraenolepidoidei</taxon>
        <taxon>Muraenolepididae</taxon>
        <taxon>Muraenolepis</taxon>
    </lineage>
</organism>
<evidence type="ECO:0000256" key="4">
    <source>
        <dbReference type="ARBA" id="ARBA00022490"/>
    </source>
</evidence>
<evidence type="ECO:0000256" key="7">
    <source>
        <dbReference type="PROSITE-ProRule" id="PRU00259"/>
    </source>
</evidence>
<accession>A0A9Q0DB25</accession>
<comment type="caution">
    <text evidence="8">The sequence shown here is derived from an EMBL/GenBank/DDBJ whole genome shotgun (WGS) entry which is preliminary data.</text>
</comment>
<dbReference type="OrthoDB" id="26149at2759"/>
<evidence type="ECO:0000256" key="6">
    <source>
        <dbReference type="ARBA" id="ARBA00023128"/>
    </source>
</evidence>
<evidence type="ECO:0000313" key="8">
    <source>
        <dbReference type="EMBL" id="KAJ3585164.1"/>
    </source>
</evidence>
<evidence type="ECO:0000256" key="1">
    <source>
        <dbReference type="ARBA" id="ARBA00004173"/>
    </source>
</evidence>
<dbReference type="Gene3D" id="1.25.10.10">
    <property type="entry name" value="Leucine-rich Repeat Variant"/>
    <property type="match status" value="1"/>
</dbReference>
<dbReference type="GO" id="GO:0005783">
    <property type="term" value="C:endoplasmic reticulum"/>
    <property type="evidence" value="ECO:0007669"/>
    <property type="project" value="UniProtKB-SubCell"/>
</dbReference>
<dbReference type="InterPro" id="IPR040144">
    <property type="entry name" value="RAP1GDS1"/>
</dbReference>
<dbReference type="EMBL" id="JANIIK010000118">
    <property type="protein sequence ID" value="KAJ3585164.1"/>
    <property type="molecule type" value="Genomic_DNA"/>
</dbReference>
<dbReference type="SUPFAM" id="SSF48371">
    <property type="entry name" value="ARM repeat"/>
    <property type="match status" value="1"/>
</dbReference>
<dbReference type="PROSITE" id="PS50176">
    <property type="entry name" value="ARM_REPEAT"/>
    <property type="match status" value="1"/>
</dbReference>
<dbReference type="InterPro" id="IPR016024">
    <property type="entry name" value="ARM-type_fold"/>
</dbReference>
<dbReference type="InterPro" id="IPR011989">
    <property type="entry name" value="ARM-like"/>
</dbReference>
<gene>
    <name evidence="8" type="ORF">NHX12_013885</name>
</gene>
<dbReference type="Pfam" id="PF00514">
    <property type="entry name" value="Arm"/>
    <property type="match status" value="1"/>
</dbReference>
<dbReference type="GO" id="GO:0005829">
    <property type="term" value="C:cytosol"/>
    <property type="evidence" value="ECO:0007669"/>
    <property type="project" value="UniProtKB-SubCell"/>
</dbReference>
<keyword evidence="6" id="KW-0496">Mitochondrion</keyword>
<dbReference type="InterPro" id="IPR000225">
    <property type="entry name" value="Armadillo"/>
</dbReference>
<feature type="repeat" description="ARM" evidence="7">
    <location>
        <begin position="47"/>
        <end position="89"/>
    </location>
</feature>
<evidence type="ECO:0000256" key="5">
    <source>
        <dbReference type="ARBA" id="ARBA00022824"/>
    </source>
</evidence>
<name>A0A9Q0DB25_9TELE</name>
<keyword evidence="9" id="KW-1185">Reference proteome</keyword>
<evidence type="ECO:0000256" key="2">
    <source>
        <dbReference type="ARBA" id="ARBA00004240"/>
    </source>
</evidence>
<sequence length="171" mass="18532">MKVQEMDILPTLPALLSSKSSCTPKVANIIAELAKNEFMRSPCVDAGLIPPLVQLLTSPDQELLLQTGRALGNICYDSHEGRSAVQEAGGAQLVADHIKCLSLSTEPDNQKLLTVFCGMLMNYSNDNGNNLLPGPQPALSRITHLELLFLLGYKGDYGWKDSVCVYGSNIK</sequence>
<evidence type="ECO:0000313" key="9">
    <source>
        <dbReference type="Proteomes" id="UP001148018"/>
    </source>
</evidence>
<comment type="subcellular location">
    <subcellularLocation>
        <location evidence="3">Cytoplasm</location>
        <location evidence="3">Cytosol</location>
    </subcellularLocation>
    <subcellularLocation>
        <location evidence="2">Endoplasmic reticulum</location>
    </subcellularLocation>
    <subcellularLocation>
        <location evidence="1">Mitochondrion</location>
    </subcellularLocation>
</comment>
<proteinExistence type="predicted"/>
<keyword evidence="5" id="KW-0256">Endoplasmic reticulum</keyword>
<dbReference type="PANTHER" id="PTHR10957">
    <property type="entry name" value="RAP1 GTPASE-GDP DISSOCIATION STIMULATOR 1"/>
    <property type="match status" value="1"/>
</dbReference>